<reference evidence="1 2" key="1">
    <citation type="journal article" date="2019" name="Sci. Rep.">
        <title>Orb-weaving spider Araneus ventricosus genome elucidates the spidroin gene catalogue.</title>
        <authorList>
            <person name="Kono N."/>
            <person name="Nakamura H."/>
            <person name="Ohtoshi R."/>
            <person name="Moran D.A.P."/>
            <person name="Shinohara A."/>
            <person name="Yoshida Y."/>
            <person name="Fujiwara M."/>
            <person name="Mori M."/>
            <person name="Tomita M."/>
            <person name="Arakawa K."/>
        </authorList>
    </citation>
    <scope>NUCLEOTIDE SEQUENCE [LARGE SCALE GENOMIC DNA]</scope>
</reference>
<protein>
    <recommendedName>
        <fullName evidence="3">Tc1-like transposase DDE domain-containing protein</fullName>
    </recommendedName>
</protein>
<gene>
    <name evidence="1" type="ORF">AVEN_113043_1</name>
</gene>
<name>A0A4Y2TQJ8_ARAVE</name>
<sequence>MPCHTFISINEVLASTLIPLTSQPPYSPDMNPYEFLLFPRLKMHFKGRHCGTVSNIEKAVSDQQKAVPVSAFQHSYKESQNLLRRSAAAQDN</sequence>
<accession>A0A4Y2TQJ8</accession>
<keyword evidence="2" id="KW-1185">Reference proteome</keyword>
<evidence type="ECO:0000313" key="1">
    <source>
        <dbReference type="EMBL" id="GBO02923.1"/>
    </source>
</evidence>
<dbReference type="Gene3D" id="3.30.420.10">
    <property type="entry name" value="Ribonuclease H-like superfamily/Ribonuclease H"/>
    <property type="match status" value="1"/>
</dbReference>
<evidence type="ECO:0008006" key="3">
    <source>
        <dbReference type="Google" id="ProtNLM"/>
    </source>
</evidence>
<dbReference type="InterPro" id="IPR036397">
    <property type="entry name" value="RNaseH_sf"/>
</dbReference>
<proteinExistence type="predicted"/>
<organism evidence="1 2">
    <name type="scientific">Araneus ventricosus</name>
    <name type="common">Orbweaver spider</name>
    <name type="synonym">Epeira ventricosa</name>
    <dbReference type="NCBI Taxonomy" id="182803"/>
    <lineage>
        <taxon>Eukaryota</taxon>
        <taxon>Metazoa</taxon>
        <taxon>Ecdysozoa</taxon>
        <taxon>Arthropoda</taxon>
        <taxon>Chelicerata</taxon>
        <taxon>Arachnida</taxon>
        <taxon>Araneae</taxon>
        <taxon>Araneomorphae</taxon>
        <taxon>Entelegynae</taxon>
        <taxon>Araneoidea</taxon>
        <taxon>Araneidae</taxon>
        <taxon>Araneus</taxon>
    </lineage>
</organism>
<comment type="caution">
    <text evidence="1">The sequence shown here is derived from an EMBL/GenBank/DDBJ whole genome shotgun (WGS) entry which is preliminary data.</text>
</comment>
<evidence type="ECO:0000313" key="2">
    <source>
        <dbReference type="Proteomes" id="UP000499080"/>
    </source>
</evidence>
<dbReference type="OrthoDB" id="10065579at2759"/>
<dbReference type="GO" id="GO:0003676">
    <property type="term" value="F:nucleic acid binding"/>
    <property type="evidence" value="ECO:0007669"/>
    <property type="project" value="InterPro"/>
</dbReference>
<dbReference type="Proteomes" id="UP000499080">
    <property type="component" value="Unassembled WGS sequence"/>
</dbReference>
<dbReference type="AlphaFoldDB" id="A0A4Y2TQJ8"/>
<dbReference type="EMBL" id="BGPR01030410">
    <property type="protein sequence ID" value="GBO02923.1"/>
    <property type="molecule type" value="Genomic_DNA"/>
</dbReference>